<feature type="domain" description="RING-type" evidence="6">
    <location>
        <begin position="46"/>
        <end position="88"/>
    </location>
</feature>
<evidence type="ECO:0000256" key="3">
    <source>
        <dbReference type="ARBA" id="ARBA00022833"/>
    </source>
</evidence>
<evidence type="ECO:0000313" key="9">
    <source>
        <dbReference type="Proteomes" id="UP001046870"/>
    </source>
</evidence>
<dbReference type="PROSITE" id="PS50119">
    <property type="entry name" value="ZF_BBOX"/>
    <property type="match status" value="2"/>
</dbReference>
<dbReference type="GO" id="GO:0008270">
    <property type="term" value="F:zinc ion binding"/>
    <property type="evidence" value="ECO:0007669"/>
    <property type="project" value="UniProtKB-KW"/>
</dbReference>
<feature type="domain" description="RING-type" evidence="6">
    <location>
        <begin position="211"/>
        <end position="253"/>
    </location>
</feature>
<dbReference type="Gene3D" id="3.30.40.10">
    <property type="entry name" value="Zinc/RING finger domain, C3HC4 (zinc finger)"/>
    <property type="match status" value="2"/>
</dbReference>
<organism evidence="8 9">
    <name type="scientific">Megalops atlanticus</name>
    <name type="common">Tarpon</name>
    <name type="synonym">Clupea gigantea</name>
    <dbReference type="NCBI Taxonomy" id="7932"/>
    <lineage>
        <taxon>Eukaryota</taxon>
        <taxon>Metazoa</taxon>
        <taxon>Chordata</taxon>
        <taxon>Craniata</taxon>
        <taxon>Vertebrata</taxon>
        <taxon>Euteleostomi</taxon>
        <taxon>Actinopterygii</taxon>
        <taxon>Neopterygii</taxon>
        <taxon>Teleostei</taxon>
        <taxon>Elopiformes</taxon>
        <taxon>Megalopidae</taxon>
        <taxon>Megalops</taxon>
    </lineage>
</organism>
<evidence type="ECO:0000259" key="6">
    <source>
        <dbReference type="PROSITE" id="PS50089"/>
    </source>
</evidence>
<keyword evidence="2 4" id="KW-0863">Zinc-finger</keyword>
<dbReference type="Proteomes" id="UP001046870">
    <property type="component" value="Chromosome 19"/>
</dbReference>
<accession>A0A9D3PJD1</accession>
<feature type="region of interest" description="Disordered" evidence="5">
    <location>
        <begin position="1"/>
        <end position="27"/>
    </location>
</feature>
<reference evidence="8" key="1">
    <citation type="submission" date="2021-01" db="EMBL/GenBank/DDBJ databases">
        <authorList>
            <person name="Zahm M."/>
            <person name="Roques C."/>
            <person name="Cabau C."/>
            <person name="Klopp C."/>
            <person name="Donnadieu C."/>
            <person name="Jouanno E."/>
            <person name="Lampietro C."/>
            <person name="Louis A."/>
            <person name="Herpin A."/>
            <person name="Echchiki A."/>
            <person name="Berthelot C."/>
            <person name="Parey E."/>
            <person name="Roest-Crollius H."/>
            <person name="Braasch I."/>
            <person name="Postlethwait J."/>
            <person name="Bobe J."/>
            <person name="Montfort J."/>
            <person name="Bouchez O."/>
            <person name="Begum T."/>
            <person name="Mejri S."/>
            <person name="Adams A."/>
            <person name="Chen W.-J."/>
            <person name="Guiguen Y."/>
        </authorList>
    </citation>
    <scope>NUCLEOTIDE SEQUENCE</scope>
    <source>
        <strain evidence="8">YG-15Mar2019-1</strain>
        <tissue evidence="8">Brain</tissue>
    </source>
</reference>
<feature type="domain" description="B box-type" evidence="7">
    <location>
        <begin position="259"/>
        <end position="300"/>
    </location>
</feature>
<evidence type="ECO:0000256" key="5">
    <source>
        <dbReference type="SAM" id="MobiDB-lite"/>
    </source>
</evidence>
<dbReference type="SUPFAM" id="SSF57850">
    <property type="entry name" value="RING/U-box"/>
    <property type="match status" value="2"/>
</dbReference>
<evidence type="ECO:0000259" key="7">
    <source>
        <dbReference type="PROSITE" id="PS50119"/>
    </source>
</evidence>
<keyword evidence="3" id="KW-0862">Zinc</keyword>
<name>A0A9D3PJD1_MEGAT</name>
<evidence type="ECO:0000256" key="4">
    <source>
        <dbReference type="PROSITE-ProRule" id="PRU00024"/>
    </source>
</evidence>
<dbReference type="PROSITE" id="PS50089">
    <property type="entry name" value="ZF_RING_2"/>
    <property type="match status" value="2"/>
</dbReference>
<dbReference type="InterPro" id="IPR013083">
    <property type="entry name" value="Znf_RING/FYVE/PHD"/>
</dbReference>
<proteinExistence type="predicted"/>
<sequence length="314" mass="33094">MCTRQQQPAGMEAGERRGGVRAGPVSDVGDGAGAASGCELEEEPRCGACGEIFGEPVVLSCLRCTCSFCGACLLRHWQQKASRDCPVCPPQPPVAAETCAQHGHTLTLFCLEDLHPVCAACQGAAAHRGHRVYPISEALQDCKGDSWAFLESCKREAGVSVNLRRPRSRGRPNNGMEAGERRGGVRAGPVSDAGDGAGAASGCELEEEPRCGACGEIFGEPVVLSCLRCTCSFCGACLLRHWQQKASRDCPVCPLQPPVATETCAQHGHTLTLFCLEDLHPVCAACQGAAAHRGHRVYPISEALQDCKVSQAPG</sequence>
<dbReference type="PANTHER" id="PTHR24103">
    <property type="entry name" value="E3 UBIQUITIN-PROTEIN LIGASE TRIM"/>
    <property type="match status" value="1"/>
</dbReference>
<dbReference type="Gene3D" id="3.30.160.60">
    <property type="entry name" value="Classic Zinc Finger"/>
    <property type="match status" value="2"/>
</dbReference>
<gene>
    <name evidence="8" type="ORF">MATL_G00219750</name>
</gene>
<comment type="caution">
    <text evidence="8">The sequence shown here is derived from an EMBL/GenBank/DDBJ whole genome shotgun (WGS) entry which is preliminary data.</text>
</comment>
<dbReference type="Pfam" id="PF00643">
    <property type="entry name" value="zf-B_box"/>
    <property type="match status" value="2"/>
</dbReference>
<dbReference type="OrthoDB" id="6499288at2759"/>
<keyword evidence="1" id="KW-0479">Metal-binding</keyword>
<dbReference type="SMART" id="SM00184">
    <property type="entry name" value="RING"/>
    <property type="match status" value="2"/>
</dbReference>
<dbReference type="SUPFAM" id="SSF57845">
    <property type="entry name" value="B-box zinc-binding domain"/>
    <property type="match status" value="2"/>
</dbReference>
<dbReference type="InterPro" id="IPR001841">
    <property type="entry name" value="Znf_RING"/>
</dbReference>
<dbReference type="SMART" id="SM00336">
    <property type="entry name" value="BBOX"/>
    <property type="match status" value="2"/>
</dbReference>
<evidence type="ECO:0000256" key="1">
    <source>
        <dbReference type="ARBA" id="ARBA00022723"/>
    </source>
</evidence>
<feature type="region of interest" description="Disordered" evidence="5">
    <location>
        <begin position="164"/>
        <end position="193"/>
    </location>
</feature>
<dbReference type="InterPro" id="IPR050143">
    <property type="entry name" value="TRIM/RBCC"/>
</dbReference>
<evidence type="ECO:0000256" key="2">
    <source>
        <dbReference type="ARBA" id="ARBA00022771"/>
    </source>
</evidence>
<dbReference type="AlphaFoldDB" id="A0A9D3PJD1"/>
<feature type="domain" description="B box-type" evidence="7">
    <location>
        <begin position="94"/>
        <end position="135"/>
    </location>
</feature>
<dbReference type="InterPro" id="IPR000315">
    <property type="entry name" value="Znf_B-box"/>
</dbReference>
<protein>
    <submittedName>
        <fullName evidence="8">Uncharacterized protein</fullName>
    </submittedName>
</protein>
<dbReference type="EMBL" id="JAFDVH010000019">
    <property type="protein sequence ID" value="KAG7460286.1"/>
    <property type="molecule type" value="Genomic_DNA"/>
</dbReference>
<evidence type="ECO:0000313" key="8">
    <source>
        <dbReference type="EMBL" id="KAG7460286.1"/>
    </source>
</evidence>
<keyword evidence="9" id="KW-1185">Reference proteome</keyword>